<keyword evidence="1" id="KW-1133">Transmembrane helix</keyword>
<accession>A0A091CQ02</accession>
<dbReference type="EMBL" id="KN124462">
    <property type="protein sequence ID" value="KFO21184.1"/>
    <property type="molecule type" value="Genomic_DNA"/>
</dbReference>
<protein>
    <submittedName>
        <fullName evidence="2">Uncharacterized protein</fullName>
    </submittedName>
</protein>
<evidence type="ECO:0000256" key="1">
    <source>
        <dbReference type="SAM" id="Phobius"/>
    </source>
</evidence>
<keyword evidence="1" id="KW-0812">Transmembrane</keyword>
<evidence type="ECO:0000313" key="3">
    <source>
        <dbReference type="Proteomes" id="UP000028990"/>
    </source>
</evidence>
<organism evidence="2 3">
    <name type="scientific">Fukomys damarensis</name>
    <name type="common">Damaraland mole rat</name>
    <name type="synonym">Cryptomys damarensis</name>
    <dbReference type="NCBI Taxonomy" id="885580"/>
    <lineage>
        <taxon>Eukaryota</taxon>
        <taxon>Metazoa</taxon>
        <taxon>Chordata</taxon>
        <taxon>Craniata</taxon>
        <taxon>Vertebrata</taxon>
        <taxon>Euteleostomi</taxon>
        <taxon>Mammalia</taxon>
        <taxon>Eutheria</taxon>
        <taxon>Euarchontoglires</taxon>
        <taxon>Glires</taxon>
        <taxon>Rodentia</taxon>
        <taxon>Hystricomorpha</taxon>
        <taxon>Bathyergidae</taxon>
        <taxon>Fukomys</taxon>
    </lineage>
</organism>
<keyword evidence="3" id="KW-1185">Reference proteome</keyword>
<dbReference type="AlphaFoldDB" id="A0A091CQ02"/>
<keyword evidence="1" id="KW-0472">Membrane</keyword>
<evidence type="ECO:0000313" key="2">
    <source>
        <dbReference type="EMBL" id="KFO21184.1"/>
    </source>
</evidence>
<name>A0A091CQ02_FUKDA</name>
<dbReference type="Proteomes" id="UP000028990">
    <property type="component" value="Unassembled WGS sequence"/>
</dbReference>
<sequence length="90" mass="10431">MCWLRAWGQLFLPVFLSLFLFQLLINFSDDGFPHIFSQRNKQRIKSEIEEAVPSWLSEAAISTAAAWFWRKTSLKTLDVLRGANVKLESN</sequence>
<reference evidence="2 3" key="1">
    <citation type="submission" date="2013-11" db="EMBL/GenBank/DDBJ databases">
        <title>The Damaraland mole rat (Fukomys damarensis) genome and evolution of African mole rats.</title>
        <authorList>
            <person name="Gladyshev V.N."/>
            <person name="Fang X."/>
        </authorList>
    </citation>
    <scope>NUCLEOTIDE SEQUENCE [LARGE SCALE GENOMIC DNA]</scope>
    <source>
        <tissue evidence="2">Liver</tissue>
    </source>
</reference>
<proteinExistence type="predicted"/>
<feature type="transmembrane region" description="Helical" evidence="1">
    <location>
        <begin position="6"/>
        <end position="25"/>
    </location>
</feature>
<gene>
    <name evidence="2" type="ORF">H920_17419</name>
</gene>
<dbReference type="eggNOG" id="KOG0594">
    <property type="taxonomic scope" value="Eukaryota"/>
</dbReference>